<dbReference type="Gene3D" id="1.20.1270.60">
    <property type="entry name" value="Arfaptin homology (AH) domain/BAR domain"/>
    <property type="match status" value="1"/>
</dbReference>
<protein>
    <submittedName>
        <fullName evidence="2">SH3-domain GRB2-like 1</fullName>
        <ecNumber evidence="2">2.3.1.-</ecNumber>
    </submittedName>
</protein>
<evidence type="ECO:0000313" key="2">
    <source>
        <dbReference type="EMBL" id="CAX73554.1"/>
    </source>
</evidence>
<proteinExistence type="evidence at transcript level"/>
<dbReference type="EC" id="2.3.1.-" evidence="2"/>
<dbReference type="Pfam" id="PF03114">
    <property type="entry name" value="BAR"/>
    <property type="match status" value="1"/>
</dbReference>
<dbReference type="GO" id="GO:0016746">
    <property type="term" value="F:acyltransferase activity"/>
    <property type="evidence" value="ECO:0007669"/>
    <property type="project" value="UniProtKB-KW"/>
</dbReference>
<dbReference type="SUPFAM" id="SSF103657">
    <property type="entry name" value="BAR/IMD domain-like"/>
    <property type="match status" value="1"/>
</dbReference>
<dbReference type="InterPro" id="IPR027267">
    <property type="entry name" value="AH/BAR_dom_sf"/>
</dbReference>
<dbReference type="InterPro" id="IPR004148">
    <property type="entry name" value="BAR_dom"/>
</dbReference>
<reference evidence="2" key="2">
    <citation type="submission" date="2009-03" db="EMBL/GenBank/DDBJ databases">
        <authorList>
            <person name="Gang L."/>
        </authorList>
    </citation>
    <scope>NUCLEOTIDE SEQUENCE</scope>
    <source>
        <strain evidence="2">Anhui</strain>
    </source>
</reference>
<feature type="domain" description="BAR" evidence="1">
    <location>
        <begin position="6"/>
        <end position="41"/>
    </location>
</feature>
<sequence>MSLAGLKKQLNKANQFMSEKIGGAEGTKLDDEYVEIEKKSRYNFQIV</sequence>
<dbReference type="EMBL" id="FN317825">
    <property type="protein sequence ID" value="CAX73554.1"/>
    <property type="molecule type" value="mRNA"/>
</dbReference>
<dbReference type="GO" id="GO:0005737">
    <property type="term" value="C:cytoplasm"/>
    <property type="evidence" value="ECO:0007669"/>
    <property type="project" value="InterPro"/>
</dbReference>
<keyword evidence="2" id="KW-0012">Acyltransferase</keyword>
<evidence type="ECO:0000259" key="1">
    <source>
        <dbReference type="Pfam" id="PF03114"/>
    </source>
</evidence>
<reference evidence="2" key="1">
    <citation type="journal article" date="2009" name="Nature">
        <title>The Schistosoma japonicum genome reveals features of host-parasite interplay.</title>
        <authorList>
            <person name="Liu F."/>
            <person name="Zhou Y."/>
            <person name="Wang Z.Q."/>
            <person name="Lu G."/>
            <person name="Zheng H."/>
            <person name="Brindley P.J."/>
            <person name="McManus D.P."/>
            <person name="Blair D."/>
            <person name="Zhang Q.H."/>
            <person name="Zhong Y."/>
            <person name="Wang S."/>
            <person name="Han Z.G."/>
            <person name="Chen Z."/>
        </authorList>
    </citation>
    <scope>NUCLEOTIDE SEQUENCE</scope>
    <source>
        <strain evidence="2">Anhui</strain>
    </source>
</reference>
<accession>C1LFS6</accession>
<organism evidence="2">
    <name type="scientific">Schistosoma japonicum</name>
    <name type="common">Blood fluke</name>
    <dbReference type="NCBI Taxonomy" id="6182"/>
    <lineage>
        <taxon>Eukaryota</taxon>
        <taxon>Metazoa</taxon>
        <taxon>Spiralia</taxon>
        <taxon>Lophotrochozoa</taxon>
        <taxon>Platyhelminthes</taxon>
        <taxon>Trematoda</taxon>
        <taxon>Digenea</taxon>
        <taxon>Strigeidida</taxon>
        <taxon>Schistosomatoidea</taxon>
        <taxon>Schistosomatidae</taxon>
        <taxon>Schistosoma</taxon>
    </lineage>
</organism>
<dbReference type="AlphaFoldDB" id="C1LFS6"/>
<keyword evidence="2" id="KW-0808">Transferase</keyword>
<gene>
    <name evidence="2" type="primary">Sh3gl1</name>
</gene>
<name>C1LFS6_SCHJA</name>